<evidence type="ECO:0000313" key="3">
    <source>
        <dbReference type="Proteomes" id="UP000789405"/>
    </source>
</evidence>
<feature type="non-terminal residue" evidence="2">
    <location>
        <position position="1"/>
    </location>
</feature>
<comment type="caution">
    <text evidence="2">The sequence shown here is derived from an EMBL/GenBank/DDBJ whole genome shotgun (WGS) entry which is preliminary data.</text>
</comment>
<dbReference type="PANTHER" id="PTHR45774">
    <property type="entry name" value="BTB/POZ DOMAIN-CONTAINING"/>
    <property type="match status" value="1"/>
</dbReference>
<reference evidence="2" key="1">
    <citation type="submission" date="2021-06" db="EMBL/GenBank/DDBJ databases">
        <authorList>
            <person name="Kallberg Y."/>
            <person name="Tangrot J."/>
            <person name="Rosling A."/>
        </authorList>
    </citation>
    <scope>NUCLEOTIDE SEQUENCE</scope>
    <source>
        <strain evidence="2">MA453B</strain>
    </source>
</reference>
<evidence type="ECO:0000313" key="2">
    <source>
        <dbReference type="EMBL" id="CAG8712308.1"/>
    </source>
</evidence>
<protein>
    <submittedName>
        <fullName evidence="2">15167_t:CDS:1</fullName>
    </submittedName>
</protein>
<accession>A0A9N9HYX1</accession>
<gene>
    <name evidence="2" type="ORF">DERYTH_LOCUS13679</name>
</gene>
<evidence type="ECO:0000259" key="1">
    <source>
        <dbReference type="PROSITE" id="PS50097"/>
    </source>
</evidence>
<dbReference type="PROSITE" id="PS50097">
    <property type="entry name" value="BTB"/>
    <property type="match status" value="1"/>
</dbReference>
<organism evidence="2 3">
    <name type="scientific">Dentiscutata erythropus</name>
    <dbReference type="NCBI Taxonomy" id="1348616"/>
    <lineage>
        <taxon>Eukaryota</taxon>
        <taxon>Fungi</taxon>
        <taxon>Fungi incertae sedis</taxon>
        <taxon>Mucoromycota</taxon>
        <taxon>Glomeromycotina</taxon>
        <taxon>Glomeromycetes</taxon>
        <taxon>Diversisporales</taxon>
        <taxon>Gigasporaceae</taxon>
        <taxon>Dentiscutata</taxon>
    </lineage>
</organism>
<dbReference type="Proteomes" id="UP000789405">
    <property type="component" value="Unassembled WGS sequence"/>
</dbReference>
<feature type="domain" description="BTB" evidence="1">
    <location>
        <begin position="23"/>
        <end position="81"/>
    </location>
</feature>
<dbReference type="Pfam" id="PF07707">
    <property type="entry name" value="BACK"/>
    <property type="match status" value="1"/>
</dbReference>
<dbReference type="EMBL" id="CAJVPY010009787">
    <property type="protein sequence ID" value="CAG8712308.1"/>
    <property type="molecule type" value="Genomic_DNA"/>
</dbReference>
<dbReference type="Pfam" id="PF00651">
    <property type="entry name" value="BTB"/>
    <property type="match status" value="1"/>
</dbReference>
<dbReference type="InterPro" id="IPR011333">
    <property type="entry name" value="SKP1/BTB/POZ_sf"/>
</dbReference>
<keyword evidence="3" id="KW-1185">Reference proteome</keyword>
<dbReference type="CDD" id="cd18186">
    <property type="entry name" value="BTB_POZ_ZBTB_KLHL-like"/>
    <property type="match status" value="1"/>
</dbReference>
<dbReference type="OrthoDB" id="2383043at2759"/>
<dbReference type="AlphaFoldDB" id="A0A9N9HYX1"/>
<dbReference type="Gene3D" id="1.25.40.420">
    <property type="match status" value="1"/>
</dbReference>
<sequence>MTSQSYKDLIRNNKKLLQNEHDSDVIIYVDDGKNSKEFYAHSPILIARSPYFETAFSNDVEKDDELTGVEILHIRIAADKFLPKKVSDNIQLFLDQKLEEFVRHDAVSMLQEIFKYNNSICESLRESCLQIICKDPNALFDHSNFTQLDEIILMIVLQQDDLGELSEISILNYLVKWGIARILTTTTQDITELENSDYIKLQKVINDCVPFIRWFQIPISEFRQNLSWIEKILPSKLYLDIVNYHFDNTTPPETFEVLPRNIPSKDSEETRKEAPRKYLYTSEIAIDKLNGVEILQLLVAADELQLQNIVDNFQPLMNQKLEEIMRDDIVFIFYTIFKHNNRIYESLRDRFLYCICMNPRLLFDDPKFTQLDKYLLKITLQRDDLGNISEDDIWNYLVIWGISQASDILQSKNIYEWKEDDYLTFKMIIYELIPLIHWFQISSTTFKQNLLFFEKILDNELYHDIIRYHLNSVIPNKTFRTFPSRYTPSNNIAFVNPQCFNIIANWISMCTVEKTPEIKRKRQSFMDKILNLHDKSSNTFYDLSRSNLARVKKDSYAVEYSPLNGPIFGHSDYKEGYDMCIYNNILAFGRRSCYPDSKNFSKASHFEIEDYEVWQ</sequence>
<name>A0A9N9HYX1_9GLOM</name>
<dbReference type="PANTHER" id="PTHR45774:SF3">
    <property type="entry name" value="BTB (POZ) DOMAIN-CONTAINING 2B-RELATED"/>
    <property type="match status" value="1"/>
</dbReference>
<proteinExistence type="predicted"/>
<dbReference type="SUPFAM" id="SSF54695">
    <property type="entry name" value="POZ domain"/>
    <property type="match status" value="1"/>
</dbReference>
<dbReference type="InterPro" id="IPR000210">
    <property type="entry name" value="BTB/POZ_dom"/>
</dbReference>
<dbReference type="Gene3D" id="3.30.710.10">
    <property type="entry name" value="Potassium Channel Kv1.1, Chain A"/>
    <property type="match status" value="1"/>
</dbReference>
<dbReference type="InterPro" id="IPR011705">
    <property type="entry name" value="BACK"/>
</dbReference>